<proteinExistence type="predicted"/>
<dbReference type="PANTHER" id="PTHR40593">
    <property type="entry name" value="PENICILLIN-BINDING PROTEIN ACTIVATOR LPOB"/>
    <property type="match status" value="1"/>
</dbReference>
<keyword evidence="2" id="KW-0732">Signal</keyword>
<protein>
    <recommendedName>
        <fullName evidence="1">Penicillin-binding protein activator LpoB</fullName>
    </recommendedName>
</protein>
<evidence type="ECO:0000256" key="2">
    <source>
        <dbReference type="SAM" id="SignalP"/>
    </source>
</evidence>
<reference evidence="3" key="1">
    <citation type="submission" date="2023-06" db="EMBL/GenBank/DDBJ databases">
        <title>Two novel species of Acinetobacter isolated from motorbike repairing workshop in Vietnam.</title>
        <authorList>
            <person name="Le N.T.T."/>
        </authorList>
    </citation>
    <scope>NUCLEOTIDE SEQUENCE</scope>
    <source>
        <strain evidence="3">VNH17</strain>
    </source>
</reference>
<accession>A0ABT7WS09</accession>
<evidence type="ECO:0000313" key="4">
    <source>
        <dbReference type="Proteomes" id="UP001168524"/>
    </source>
</evidence>
<dbReference type="Proteomes" id="UP001168524">
    <property type="component" value="Unassembled WGS sequence"/>
</dbReference>
<comment type="caution">
    <text evidence="3">The sequence shown here is derived from an EMBL/GenBank/DDBJ whole genome shotgun (WGS) entry which is preliminary data.</text>
</comment>
<keyword evidence="4" id="KW-1185">Reference proteome</keyword>
<dbReference type="Gene3D" id="3.40.50.10610">
    <property type="entry name" value="ABC-type transport auxiliary lipoprotein component"/>
    <property type="match status" value="1"/>
</dbReference>
<evidence type="ECO:0000313" key="3">
    <source>
        <dbReference type="EMBL" id="MDN0015450.1"/>
    </source>
</evidence>
<dbReference type="EMBL" id="JAUDZE010000008">
    <property type="protein sequence ID" value="MDN0015450.1"/>
    <property type="molecule type" value="Genomic_DNA"/>
</dbReference>
<feature type="chain" id="PRO_5045487131" description="Penicillin-binding protein activator LpoB" evidence="2">
    <location>
        <begin position="25"/>
        <end position="200"/>
    </location>
</feature>
<sequence length="200" mass="22019">MKFRTLALATTIGTMALFSGCASQSVSYGDAQATETLTKDFGSTDLQQIAAKMVDDMLAFPPVIEMTQARRPVLFVDRIKNKTQEHIDTESITDTIQNKLINSGKFRFVDMTSVGAMADQLAYQQQSGMVDKRTAVKTGSQIAAEYMLNGNLSSIVKNSGGKSDVYYKFTFKLQNLKTGIVEWTGEKEIRKSAKRAAFGL</sequence>
<dbReference type="NCBIfam" id="TIGR02722">
    <property type="entry name" value="lp"/>
    <property type="match status" value="1"/>
</dbReference>
<name>A0ABT7WS09_9GAMM</name>
<dbReference type="InterPro" id="IPR014094">
    <property type="entry name" value="LpoB"/>
</dbReference>
<feature type="signal peptide" evidence="2">
    <location>
        <begin position="1"/>
        <end position="24"/>
    </location>
</feature>
<dbReference type="PROSITE" id="PS51257">
    <property type="entry name" value="PROKAR_LIPOPROTEIN"/>
    <property type="match status" value="1"/>
</dbReference>
<dbReference type="PANTHER" id="PTHR40593:SF1">
    <property type="entry name" value="PENICILLIN-BINDING PROTEIN ACTIVATOR LPOB"/>
    <property type="match status" value="1"/>
</dbReference>
<dbReference type="RefSeq" id="WP_267981731.1">
    <property type="nucleotide sequence ID" value="NZ_JAPQKF010000008.1"/>
</dbReference>
<gene>
    <name evidence="3" type="primary">lpoB</name>
    <name evidence="3" type="ORF">QTA56_14595</name>
</gene>
<organism evidence="3 4">
    <name type="scientific">Acinetobacter thutiue</name>
    <dbReference type="NCBI Taxonomy" id="2998078"/>
    <lineage>
        <taxon>Bacteria</taxon>
        <taxon>Pseudomonadati</taxon>
        <taxon>Pseudomonadota</taxon>
        <taxon>Gammaproteobacteria</taxon>
        <taxon>Moraxellales</taxon>
        <taxon>Moraxellaceae</taxon>
        <taxon>Acinetobacter</taxon>
    </lineage>
</organism>
<evidence type="ECO:0000256" key="1">
    <source>
        <dbReference type="NCBIfam" id="TIGR02722"/>
    </source>
</evidence>
<dbReference type="Pfam" id="PF13036">
    <property type="entry name" value="LpoB"/>
    <property type="match status" value="1"/>
</dbReference>